<keyword evidence="12" id="KW-1185">Reference proteome</keyword>
<evidence type="ECO:0000256" key="1">
    <source>
        <dbReference type="ARBA" id="ARBA00010555"/>
    </source>
</evidence>
<dbReference type="EMBL" id="BAWO01000022">
    <property type="protein sequence ID" value="GAJ39561.1"/>
    <property type="molecule type" value="Genomic_DNA"/>
</dbReference>
<dbReference type="InterPro" id="IPR050535">
    <property type="entry name" value="DNA_Repair-Maintenance_Comp"/>
</dbReference>
<comment type="similarity">
    <text evidence="1 8">Belongs to the SbcD family.</text>
</comment>
<evidence type="ECO:0000259" key="9">
    <source>
        <dbReference type="Pfam" id="PF00149"/>
    </source>
</evidence>
<evidence type="ECO:0000313" key="11">
    <source>
        <dbReference type="EMBL" id="GAJ39561.1"/>
    </source>
</evidence>
<dbReference type="OrthoDB" id="9773856at2"/>
<keyword evidence="8" id="KW-0235">DNA replication</keyword>
<dbReference type="Pfam" id="PF12320">
    <property type="entry name" value="SbcD_C"/>
    <property type="match status" value="1"/>
</dbReference>
<comment type="subunit">
    <text evidence="2 8">Heterodimer of SbcC and SbcD.</text>
</comment>
<dbReference type="InterPro" id="IPR029052">
    <property type="entry name" value="Metallo-depent_PP-like"/>
</dbReference>
<dbReference type="Pfam" id="PF00149">
    <property type="entry name" value="Metallophos"/>
    <property type="match status" value="1"/>
</dbReference>
<keyword evidence="8" id="KW-0255">Endonuclease</keyword>
<proteinExistence type="inferred from homology"/>
<gene>
    <name evidence="8 11" type="primary">sbcD</name>
    <name evidence="11" type="ORF">GCA01S_022_00400</name>
</gene>
<evidence type="ECO:0000259" key="10">
    <source>
        <dbReference type="Pfam" id="PF12320"/>
    </source>
</evidence>
<dbReference type="Proteomes" id="UP000023561">
    <property type="component" value="Unassembled WGS sequence"/>
</dbReference>
<feature type="domain" description="Calcineurin-like phosphoesterase" evidence="9">
    <location>
        <begin position="1"/>
        <end position="224"/>
    </location>
</feature>
<accession>A0A023DEV6</accession>
<dbReference type="SUPFAM" id="SSF56300">
    <property type="entry name" value="Metallo-dependent phosphatases"/>
    <property type="match status" value="1"/>
</dbReference>
<evidence type="ECO:0000256" key="6">
    <source>
        <dbReference type="ARBA" id="ARBA00022839"/>
    </source>
</evidence>
<organism evidence="11 12">
    <name type="scientific">Parageobacillus caldoxylosilyticus NBRC 107762</name>
    <dbReference type="NCBI Taxonomy" id="1220594"/>
    <lineage>
        <taxon>Bacteria</taxon>
        <taxon>Bacillati</taxon>
        <taxon>Bacillota</taxon>
        <taxon>Bacilli</taxon>
        <taxon>Bacillales</taxon>
        <taxon>Anoxybacillaceae</taxon>
        <taxon>Saccharococcus</taxon>
    </lineage>
</organism>
<evidence type="ECO:0000256" key="2">
    <source>
        <dbReference type="ARBA" id="ARBA00011322"/>
    </source>
</evidence>
<dbReference type="InterPro" id="IPR041796">
    <property type="entry name" value="Mre11_N"/>
</dbReference>
<comment type="caution">
    <text evidence="11">The sequence shown here is derived from an EMBL/GenBank/DDBJ whole genome shotgun (WGS) entry which is preliminary data.</text>
</comment>
<dbReference type="NCBIfam" id="TIGR00619">
    <property type="entry name" value="sbcd"/>
    <property type="match status" value="1"/>
</dbReference>
<keyword evidence="4 8" id="KW-0540">Nuclease</keyword>
<dbReference type="InterPro" id="IPR004593">
    <property type="entry name" value="SbcD"/>
</dbReference>
<dbReference type="GO" id="GO:0006310">
    <property type="term" value="P:DNA recombination"/>
    <property type="evidence" value="ECO:0007669"/>
    <property type="project" value="UniProtKB-KW"/>
</dbReference>
<protein>
    <recommendedName>
        <fullName evidence="3 8">Nuclease SbcCD subunit D</fullName>
    </recommendedName>
</protein>
<name>A0A023DEV6_9BACL</name>
<dbReference type="Gene3D" id="3.60.21.10">
    <property type="match status" value="1"/>
</dbReference>
<evidence type="ECO:0000256" key="8">
    <source>
        <dbReference type="RuleBase" id="RU363069"/>
    </source>
</evidence>
<dbReference type="CDD" id="cd00840">
    <property type="entry name" value="MPP_Mre11_N"/>
    <property type="match status" value="1"/>
</dbReference>
<dbReference type="PANTHER" id="PTHR30337:SF0">
    <property type="entry name" value="NUCLEASE SBCCD SUBUNIT D"/>
    <property type="match status" value="1"/>
</dbReference>
<keyword evidence="7 8" id="KW-0233">DNA recombination</keyword>
<evidence type="ECO:0000256" key="5">
    <source>
        <dbReference type="ARBA" id="ARBA00022801"/>
    </source>
</evidence>
<dbReference type="PANTHER" id="PTHR30337">
    <property type="entry name" value="COMPONENT OF ATP-DEPENDENT DSDNA EXONUCLEASE"/>
    <property type="match status" value="1"/>
</dbReference>
<evidence type="ECO:0000313" key="12">
    <source>
        <dbReference type="Proteomes" id="UP000023561"/>
    </source>
</evidence>
<feature type="domain" description="Nuclease SbcCD subunit D C-terminal" evidence="10">
    <location>
        <begin position="276"/>
        <end position="365"/>
    </location>
</feature>
<evidence type="ECO:0000256" key="7">
    <source>
        <dbReference type="ARBA" id="ARBA00023172"/>
    </source>
</evidence>
<dbReference type="GO" id="GO:0008408">
    <property type="term" value="F:3'-5' exonuclease activity"/>
    <property type="evidence" value="ECO:0007669"/>
    <property type="project" value="InterPro"/>
</dbReference>
<evidence type="ECO:0000256" key="3">
    <source>
        <dbReference type="ARBA" id="ARBA00013365"/>
    </source>
</evidence>
<dbReference type="AlphaFoldDB" id="A0A023DEV6"/>
<dbReference type="GO" id="GO:0006260">
    <property type="term" value="P:DNA replication"/>
    <property type="evidence" value="ECO:0007669"/>
    <property type="project" value="UniProtKB-KW"/>
</dbReference>
<sequence length="393" mass="44148">MRILHTADWHLGRTLEGRSRLPEQEQFLDELADIVEQENIDVILMAGDVFDSVNPPVAAEQLFYESLARLSDKGKRPIAVIAGNHDHPERISAARALLDDYNIFLLGWPDTSVYRIDVPACNETMLLAPLAYPSESRLAQLLSKEHSEAALRDRYDERIRQLFAVMAASFTEKTVNIAMSHLYVAGGSTSDSERPIEVGGAYTVAATSLPKQAQYVALGHLHRPQDVKRAETAARYSGSPLAYSFSESGYAKSVTIVDVKPGAKAAVSEIPLSSGKPLVRWKATDGLMQVYRWCEEGKDASSWIDLEIHLSEPLTMEEIYRLRKLHPGFVHIRPVFPDKEEHDTGVKQEQLSLEEMFRRFYERQTGGHKPDDELVRLFLELVADGEEEGETEE</sequence>
<dbReference type="GO" id="GO:0004519">
    <property type="term" value="F:endonuclease activity"/>
    <property type="evidence" value="ECO:0007669"/>
    <property type="project" value="UniProtKB-KW"/>
</dbReference>
<dbReference type="InterPro" id="IPR004843">
    <property type="entry name" value="Calcineurin-like_PHP"/>
</dbReference>
<keyword evidence="5 8" id="KW-0378">Hydrolase</keyword>
<keyword evidence="6 8" id="KW-0269">Exonuclease</keyword>
<comment type="function">
    <text evidence="8">SbcCD cleaves DNA hairpin structures. These structures can inhibit DNA replication and are intermediates in certain DNA recombination reactions. The complex acts as a 3'-&gt;5' double strand exonuclease that can open hairpins. It also has a 5' single-strand endonuclease activity.</text>
</comment>
<dbReference type="RefSeq" id="WP_042408651.1">
    <property type="nucleotide sequence ID" value="NZ_BAWO01000022.1"/>
</dbReference>
<dbReference type="InterPro" id="IPR026843">
    <property type="entry name" value="SbcD_C"/>
</dbReference>
<reference evidence="11 12" key="1">
    <citation type="submission" date="2014-04" db="EMBL/GenBank/DDBJ databases">
        <title>Whole genome shotgun sequence of Geobacillus caldoxylosilyticus NBRC 107762.</title>
        <authorList>
            <person name="Hosoyama A."/>
            <person name="Hosoyama Y."/>
            <person name="Katano-Makiyama Y."/>
            <person name="Tsuchikane K."/>
            <person name="Ohji S."/>
            <person name="Ichikawa N."/>
            <person name="Yamazoe A."/>
            <person name="Fujita N."/>
        </authorList>
    </citation>
    <scope>NUCLEOTIDE SEQUENCE [LARGE SCALE GENOMIC DNA]</scope>
    <source>
        <strain evidence="11 12">NBRC 107762</strain>
    </source>
</reference>
<evidence type="ECO:0000256" key="4">
    <source>
        <dbReference type="ARBA" id="ARBA00022722"/>
    </source>
</evidence>